<comment type="caution">
    <text evidence="1">The sequence shown here is derived from an EMBL/GenBank/DDBJ whole genome shotgun (WGS) entry which is preliminary data.</text>
</comment>
<proteinExistence type="predicted"/>
<organism evidence="1 2">
    <name type="scientific">Rhodovulum viride</name>
    <dbReference type="NCBI Taxonomy" id="1231134"/>
    <lineage>
        <taxon>Bacteria</taxon>
        <taxon>Pseudomonadati</taxon>
        <taxon>Pseudomonadota</taxon>
        <taxon>Alphaproteobacteria</taxon>
        <taxon>Rhodobacterales</taxon>
        <taxon>Paracoccaceae</taxon>
        <taxon>Rhodovulum</taxon>
    </lineage>
</organism>
<reference evidence="1 2" key="1">
    <citation type="submission" date="2017-01" db="EMBL/GenBank/DDBJ databases">
        <title>Genome sequence of Rhodovulum viride JA756.</title>
        <authorList>
            <person name="Lakshmi K.V."/>
            <person name="Tushar L.D."/>
            <person name="Sasikala C."/>
            <person name="Venkataramana C."/>
        </authorList>
    </citation>
    <scope>NUCLEOTIDE SEQUENCE [LARGE SCALE GENOMIC DNA]</scope>
    <source>
        <strain evidence="1 2">JA756</strain>
    </source>
</reference>
<keyword evidence="2" id="KW-1185">Reference proteome</keyword>
<sequence length="265" mass="27237">MTQATYIPNITHTKAQAFAFFQGMCAAAASNNAGAAAPSETWPGMLWVDTTAKALKMRNEANSAWITLGSYATGGFTPAGVAQLTAAQAGDPLSTVFGMVSGQVLAASVGGDIESLAEGATGAPKIQPRAMDQSNYLGRFIGTGSPVTINLLGLINPRVVRFDIACGASNPSPGFTFAISNAASQSTGYLNPITSGSYTFTNPMQGFATLYVDFVSGEWLCASNFGGGHGVATPAYAPFQNISFRGAGTQGAYLYVAAHSITGRT</sequence>
<dbReference type="RefSeq" id="WP_112317382.1">
    <property type="nucleotide sequence ID" value="NZ_MUAV01000042.1"/>
</dbReference>
<dbReference type="EMBL" id="MUAV01000042">
    <property type="protein sequence ID" value="RAP39558.1"/>
    <property type="molecule type" value="Genomic_DNA"/>
</dbReference>
<dbReference type="Proteomes" id="UP000248659">
    <property type="component" value="Unassembled WGS sequence"/>
</dbReference>
<evidence type="ECO:0000313" key="2">
    <source>
        <dbReference type="Proteomes" id="UP000248659"/>
    </source>
</evidence>
<gene>
    <name evidence="1" type="ORF">BYZ73_19840</name>
</gene>
<protein>
    <submittedName>
        <fullName evidence="1">Uncharacterized protein</fullName>
    </submittedName>
</protein>
<accession>A0ABX9DDY6</accession>
<evidence type="ECO:0000313" key="1">
    <source>
        <dbReference type="EMBL" id="RAP39558.1"/>
    </source>
</evidence>
<name>A0ABX9DDY6_9RHOB</name>